<evidence type="ECO:0008006" key="3">
    <source>
        <dbReference type="Google" id="ProtNLM"/>
    </source>
</evidence>
<evidence type="ECO:0000313" key="2">
    <source>
        <dbReference type="Proteomes" id="UP000282515"/>
    </source>
</evidence>
<dbReference type="EMBL" id="RDBF01000003">
    <property type="protein sequence ID" value="RLV56474.1"/>
    <property type="molecule type" value="Genomic_DNA"/>
</dbReference>
<dbReference type="AlphaFoldDB" id="A0A3L8PML3"/>
<sequence length="244" mass="26355">MSVTIELPPLASPIDQLWHVLLDLGEFLDVPWTLVGGQMVLLHVLEHGQTPPQVSQDGDVIADIRAAPDALARVVTMLEGSGFDLESMSTEGLAHRYVRPAEPRPVVVDVLAPEGVGARAVLVTSPPGRTVEVPGGTQALNRTERVTIVHEDRHGTLPRPTLLAAIVGKAAATALPSAERHYRDLALLCALVEDPFAVVDQLTKKDRQRVRLAKDLLDETHPAWALVPDPIRDQGQIAYGILHG</sequence>
<dbReference type="OrthoDB" id="5175769at2"/>
<dbReference type="RefSeq" id="WP_121793481.1">
    <property type="nucleotide sequence ID" value="NZ_RDBF01000003.1"/>
</dbReference>
<name>A0A3L8PML3_9ACTN</name>
<evidence type="ECO:0000313" key="1">
    <source>
        <dbReference type="EMBL" id="RLV56474.1"/>
    </source>
</evidence>
<organism evidence="1 2">
    <name type="scientific">Aeromicrobium phragmitis</name>
    <dbReference type="NCBI Taxonomy" id="2478914"/>
    <lineage>
        <taxon>Bacteria</taxon>
        <taxon>Bacillati</taxon>
        <taxon>Actinomycetota</taxon>
        <taxon>Actinomycetes</taxon>
        <taxon>Propionibacteriales</taxon>
        <taxon>Nocardioidaceae</taxon>
        <taxon>Aeromicrobium</taxon>
    </lineage>
</organism>
<gene>
    <name evidence="1" type="ORF">D9V41_05195</name>
</gene>
<reference evidence="1 2" key="1">
    <citation type="submission" date="2018-10" db="EMBL/GenBank/DDBJ databases">
        <title>Aeromicrobium sp. 9W16Y-2 whole genome shotgun sequence.</title>
        <authorList>
            <person name="Li F."/>
        </authorList>
    </citation>
    <scope>NUCLEOTIDE SEQUENCE [LARGE SCALE GENOMIC DNA]</scope>
    <source>
        <strain evidence="1 2">9W16Y-2</strain>
    </source>
</reference>
<protein>
    <recommendedName>
        <fullName evidence="3">Nucleotidyl transferase AbiEii/AbiGii toxin family protein</fullName>
    </recommendedName>
</protein>
<proteinExistence type="predicted"/>
<dbReference type="Proteomes" id="UP000282515">
    <property type="component" value="Unassembled WGS sequence"/>
</dbReference>
<keyword evidence="2" id="KW-1185">Reference proteome</keyword>
<comment type="caution">
    <text evidence="1">The sequence shown here is derived from an EMBL/GenBank/DDBJ whole genome shotgun (WGS) entry which is preliminary data.</text>
</comment>
<accession>A0A3L8PML3</accession>